<evidence type="ECO:0000256" key="12">
    <source>
        <dbReference type="ARBA" id="ARBA00038378"/>
    </source>
</evidence>
<dbReference type="PROSITE" id="PS51450">
    <property type="entry name" value="LRR"/>
    <property type="match status" value="3"/>
</dbReference>
<dbReference type="eggNOG" id="KOG0531">
    <property type="taxonomic scope" value="Eukaryota"/>
</dbReference>
<dbReference type="STRING" id="7070.D6WHD8"/>
<evidence type="ECO:0000256" key="9">
    <source>
        <dbReference type="ARBA" id="ARBA00023212"/>
    </source>
</evidence>
<dbReference type="InterPro" id="IPR050576">
    <property type="entry name" value="Cilia_flagella_integrity"/>
</dbReference>
<accession>D6WHD8</accession>
<dbReference type="InterPro" id="IPR032675">
    <property type="entry name" value="LRR_dom_sf"/>
</dbReference>
<proteinExistence type="inferred from homology"/>
<dbReference type="PANTHER" id="PTHR45973:SF12">
    <property type="entry name" value="DYNEIN REGULATORY COMPLEX SUBUNIT 3"/>
    <property type="match status" value="1"/>
</dbReference>
<comment type="similarity">
    <text evidence="12">Belongs to the DRC3 family.</text>
</comment>
<dbReference type="OMA" id="SFMEMMT"/>
<dbReference type="PANTHER" id="PTHR45973">
    <property type="entry name" value="PROTEIN PHOSPHATASE 1 REGULATORY SUBUNIT SDS22-RELATED"/>
    <property type="match status" value="1"/>
</dbReference>
<keyword evidence="15" id="KW-1185">Reference proteome</keyword>
<name>D6WHD8_TRICA</name>
<evidence type="ECO:0000313" key="15">
    <source>
        <dbReference type="Proteomes" id="UP000007266"/>
    </source>
</evidence>
<dbReference type="InParanoid" id="D6WHD8"/>
<keyword evidence="4" id="KW-0433">Leucine-rich repeat</keyword>
<protein>
    <recommendedName>
        <fullName evidence="11">Dynein axonemal assembly factor 1 homolog</fullName>
    </recommendedName>
    <alternativeName>
        <fullName evidence="13">Dynein regulatory complex subunit 3</fullName>
    </alternativeName>
</protein>
<reference evidence="14 15" key="1">
    <citation type="journal article" date="2008" name="Nature">
        <title>The genome of the model beetle and pest Tribolium castaneum.</title>
        <authorList>
            <consortium name="Tribolium Genome Sequencing Consortium"/>
            <person name="Richards S."/>
            <person name="Gibbs R.A."/>
            <person name="Weinstock G.M."/>
            <person name="Brown S.J."/>
            <person name="Denell R."/>
            <person name="Beeman R.W."/>
            <person name="Gibbs R."/>
            <person name="Beeman R.W."/>
            <person name="Brown S.J."/>
            <person name="Bucher G."/>
            <person name="Friedrich M."/>
            <person name="Grimmelikhuijzen C.J."/>
            <person name="Klingler M."/>
            <person name="Lorenzen M."/>
            <person name="Richards S."/>
            <person name="Roth S."/>
            <person name="Schroder R."/>
            <person name="Tautz D."/>
            <person name="Zdobnov E.M."/>
            <person name="Muzny D."/>
            <person name="Gibbs R.A."/>
            <person name="Weinstock G.M."/>
            <person name="Attaway T."/>
            <person name="Bell S."/>
            <person name="Buhay C.J."/>
            <person name="Chandrabose M.N."/>
            <person name="Chavez D."/>
            <person name="Clerk-Blankenburg K.P."/>
            <person name="Cree A."/>
            <person name="Dao M."/>
            <person name="Davis C."/>
            <person name="Chacko J."/>
            <person name="Dinh H."/>
            <person name="Dugan-Rocha S."/>
            <person name="Fowler G."/>
            <person name="Garner T.T."/>
            <person name="Garnes J."/>
            <person name="Gnirke A."/>
            <person name="Hawes A."/>
            <person name="Hernandez J."/>
            <person name="Hines S."/>
            <person name="Holder M."/>
            <person name="Hume J."/>
            <person name="Jhangiani S.N."/>
            <person name="Joshi V."/>
            <person name="Khan Z.M."/>
            <person name="Jackson L."/>
            <person name="Kovar C."/>
            <person name="Kowis A."/>
            <person name="Lee S."/>
            <person name="Lewis L.R."/>
            <person name="Margolis J."/>
            <person name="Morgan M."/>
            <person name="Nazareth L.V."/>
            <person name="Nguyen N."/>
            <person name="Okwuonu G."/>
            <person name="Parker D."/>
            <person name="Richards S."/>
            <person name="Ruiz S.J."/>
            <person name="Santibanez J."/>
            <person name="Savard J."/>
            <person name="Scherer S.E."/>
            <person name="Schneider B."/>
            <person name="Sodergren E."/>
            <person name="Tautz D."/>
            <person name="Vattahil S."/>
            <person name="Villasana D."/>
            <person name="White C.S."/>
            <person name="Wright R."/>
            <person name="Park Y."/>
            <person name="Beeman R.W."/>
            <person name="Lord J."/>
            <person name="Oppert B."/>
            <person name="Lorenzen M."/>
            <person name="Brown S."/>
            <person name="Wang L."/>
            <person name="Savard J."/>
            <person name="Tautz D."/>
            <person name="Richards S."/>
            <person name="Weinstock G."/>
            <person name="Gibbs R.A."/>
            <person name="Liu Y."/>
            <person name="Worley K."/>
            <person name="Weinstock G."/>
            <person name="Elsik C.G."/>
            <person name="Reese J.T."/>
            <person name="Elhaik E."/>
            <person name="Landan G."/>
            <person name="Graur D."/>
            <person name="Arensburger P."/>
            <person name="Atkinson P."/>
            <person name="Beeman R.W."/>
            <person name="Beidler J."/>
            <person name="Brown S.J."/>
            <person name="Demuth J.P."/>
            <person name="Drury D.W."/>
            <person name="Du Y.Z."/>
            <person name="Fujiwara H."/>
            <person name="Lorenzen M."/>
            <person name="Maselli V."/>
            <person name="Osanai M."/>
            <person name="Park Y."/>
            <person name="Robertson H.M."/>
            <person name="Tu Z."/>
            <person name="Wang J.J."/>
            <person name="Wang S."/>
            <person name="Richards S."/>
            <person name="Song H."/>
            <person name="Zhang L."/>
            <person name="Sodergren E."/>
            <person name="Werner D."/>
            <person name="Stanke M."/>
            <person name="Morgenstern B."/>
            <person name="Solovyev V."/>
            <person name="Kosarev P."/>
            <person name="Brown G."/>
            <person name="Chen H.C."/>
            <person name="Ermolaeva O."/>
            <person name="Hlavina W."/>
            <person name="Kapustin Y."/>
            <person name="Kiryutin B."/>
            <person name="Kitts P."/>
            <person name="Maglott D."/>
            <person name="Pruitt K."/>
            <person name="Sapojnikov V."/>
            <person name="Souvorov A."/>
            <person name="Mackey A.J."/>
            <person name="Waterhouse R.M."/>
            <person name="Wyder S."/>
            <person name="Zdobnov E.M."/>
            <person name="Zdobnov E.M."/>
            <person name="Wyder S."/>
            <person name="Kriventseva E.V."/>
            <person name="Kadowaki T."/>
            <person name="Bork P."/>
            <person name="Aranda M."/>
            <person name="Bao R."/>
            <person name="Beermann A."/>
            <person name="Berns N."/>
            <person name="Bolognesi R."/>
            <person name="Bonneton F."/>
            <person name="Bopp D."/>
            <person name="Brown S.J."/>
            <person name="Bucher G."/>
            <person name="Butts T."/>
            <person name="Chaumot A."/>
            <person name="Denell R.E."/>
            <person name="Ferrier D.E."/>
            <person name="Friedrich M."/>
            <person name="Gordon C.M."/>
            <person name="Jindra M."/>
            <person name="Klingler M."/>
            <person name="Lan Q."/>
            <person name="Lattorff H.M."/>
            <person name="Laudet V."/>
            <person name="von Levetsow C."/>
            <person name="Liu Z."/>
            <person name="Lutz R."/>
            <person name="Lynch J.A."/>
            <person name="da Fonseca R.N."/>
            <person name="Posnien N."/>
            <person name="Reuter R."/>
            <person name="Roth S."/>
            <person name="Savard J."/>
            <person name="Schinko J.B."/>
            <person name="Schmitt C."/>
            <person name="Schoppmeier M."/>
            <person name="Schroder R."/>
            <person name="Shippy T.D."/>
            <person name="Simonnet F."/>
            <person name="Marques-Souza H."/>
            <person name="Tautz D."/>
            <person name="Tomoyasu Y."/>
            <person name="Trauner J."/>
            <person name="Van der Zee M."/>
            <person name="Vervoort M."/>
            <person name="Wittkopp N."/>
            <person name="Wimmer E.A."/>
            <person name="Yang X."/>
            <person name="Jones A.K."/>
            <person name="Sattelle D.B."/>
            <person name="Ebert P.R."/>
            <person name="Nelson D."/>
            <person name="Scott J.G."/>
            <person name="Beeman R.W."/>
            <person name="Muthukrishnan S."/>
            <person name="Kramer K.J."/>
            <person name="Arakane Y."/>
            <person name="Beeman R.W."/>
            <person name="Zhu Q."/>
            <person name="Hogenkamp D."/>
            <person name="Dixit R."/>
            <person name="Oppert B."/>
            <person name="Jiang H."/>
            <person name="Zou Z."/>
            <person name="Marshall J."/>
            <person name="Elpidina E."/>
            <person name="Vinokurov K."/>
            <person name="Oppert C."/>
            <person name="Zou Z."/>
            <person name="Evans J."/>
            <person name="Lu Z."/>
            <person name="Zhao P."/>
            <person name="Sumathipala N."/>
            <person name="Altincicek B."/>
            <person name="Vilcinskas A."/>
            <person name="Williams M."/>
            <person name="Hultmark D."/>
            <person name="Hetru C."/>
            <person name="Jiang H."/>
            <person name="Grimmelikhuijzen C.J."/>
            <person name="Hauser F."/>
            <person name="Cazzamali G."/>
            <person name="Williamson M."/>
            <person name="Park Y."/>
            <person name="Li B."/>
            <person name="Tanaka Y."/>
            <person name="Predel R."/>
            <person name="Neupert S."/>
            <person name="Schachtner J."/>
            <person name="Verleyen P."/>
            <person name="Raible F."/>
            <person name="Bork P."/>
            <person name="Friedrich M."/>
            <person name="Walden K.K."/>
            <person name="Robertson H.M."/>
            <person name="Angeli S."/>
            <person name="Foret S."/>
            <person name="Bucher G."/>
            <person name="Schuetz S."/>
            <person name="Maleszka R."/>
            <person name="Wimmer E.A."/>
            <person name="Beeman R.W."/>
            <person name="Lorenzen M."/>
            <person name="Tomoyasu Y."/>
            <person name="Miller S.C."/>
            <person name="Grossmann D."/>
            <person name="Bucher G."/>
        </authorList>
    </citation>
    <scope>NUCLEOTIDE SEQUENCE [LARGE SCALE GENOMIC DNA]</scope>
    <source>
        <strain evidence="14 15">Georgia GA2</strain>
    </source>
</reference>
<organism evidence="14 15">
    <name type="scientific">Tribolium castaneum</name>
    <name type="common">Red flour beetle</name>
    <dbReference type="NCBI Taxonomy" id="7070"/>
    <lineage>
        <taxon>Eukaryota</taxon>
        <taxon>Metazoa</taxon>
        <taxon>Ecdysozoa</taxon>
        <taxon>Arthropoda</taxon>
        <taxon>Hexapoda</taxon>
        <taxon>Insecta</taxon>
        <taxon>Pterygota</taxon>
        <taxon>Neoptera</taxon>
        <taxon>Endopterygota</taxon>
        <taxon>Coleoptera</taxon>
        <taxon>Polyphaga</taxon>
        <taxon>Cucujiformia</taxon>
        <taxon>Tenebrionidae</taxon>
        <taxon>Tenebrionidae incertae sedis</taxon>
        <taxon>Tribolium</taxon>
    </lineage>
</organism>
<comment type="subcellular location">
    <subcellularLocation>
        <location evidence="2">Cytoplasm</location>
        <location evidence="2">Cytoskeleton</location>
        <location evidence="2">Flagellum axoneme</location>
    </subcellularLocation>
</comment>
<keyword evidence="7" id="KW-0175">Coiled coil</keyword>
<dbReference type="Gene3D" id="3.80.10.10">
    <property type="entry name" value="Ribonuclease Inhibitor"/>
    <property type="match status" value="1"/>
</dbReference>
<evidence type="ECO:0000256" key="13">
    <source>
        <dbReference type="ARBA" id="ARBA00040950"/>
    </source>
</evidence>
<dbReference type="FunCoup" id="D6WHD8">
    <property type="interactions" value="46"/>
</dbReference>
<keyword evidence="6" id="KW-0282">Flagellum</keyword>
<dbReference type="Pfam" id="PF14580">
    <property type="entry name" value="LRR_9"/>
    <property type="match status" value="1"/>
</dbReference>
<dbReference type="EMBL" id="KQ971321">
    <property type="protein sequence ID" value="EFA00104.1"/>
    <property type="molecule type" value="Genomic_DNA"/>
</dbReference>
<dbReference type="GO" id="GO:0005929">
    <property type="term" value="C:cilium"/>
    <property type="evidence" value="ECO:0000318"/>
    <property type="project" value="GO_Central"/>
</dbReference>
<evidence type="ECO:0000256" key="1">
    <source>
        <dbReference type="ARBA" id="ARBA00003843"/>
    </source>
</evidence>
<dbReference type="SMART" id="SM00365">
    <property type="entry name" value="LRR_SD22"/>
    <property type="match status" value="4"/>
</dbReference>
<reference evidence="14 15" key="2">
    <citation type="journal article" date="2010" name="Nucleic Acids Res.">
        <title>BeetleBase in 2010: revisions to provide comprehensive genomic information for Tribolium castaneum.</title>
        <authorList>
            <person name="Kim H.S."/>
            <person name="Murphy T."/>
            <person name="Xia J."/>
            <person name="Caragea D."/>
            <person name="Park Y."/>
            <person name="Beeman R.W."/>
            <person name="Lorenzen M.D."/>
            <person name="Butcher S."/>
            <person name="Manak J.R."/>
            <person name="Brown S.J."/>
        </authorList>
    </citation>
    <scope>GENOME REANNOTATION</scope>
    <source>
        <strain evidence="14 15">Georgia GA2</strain>
    </source>
</reference>
<evidence type="ECO:0000256" key="4">
    <source>
        <dbReference type="ARBA" id="ARBA00022614"/>
    </source>
</evidence>
<evidence type="ECO:0000256" key="8">
    <source>
        <dbReference type="ARBA" id="ARBA00023069"/>
    </source>
</evidence>
<evidence type="ECO:0000256" key="5">
    <source>
        <dbReference type="ARBA" id="ARBA00022737"/>
    </source>
</evidence>
<evidence type="ECO:0000256" key="6">
    <source>
        <dbReference type="ARBA" id="ARBA00022846"/>
    </source>
</evidence>
<keyword evidence="8" id="KW-0969">Cilium</keyword>
<gene>
    <name evidence="14" type="primary">AUGUSTUS-3.0.2_02920</name>
    <name evidence="14" type="ORF">TcasGA2_TC002920</name>
</gene>
<evidence type="ECO:0000313" key="14">
    <source>
        <dbReference type="EMBL" id="EFA00104.1"/>
    </source>
</evidence>
<comment type="function">
    <text evidence="1">Cilium-specific protein required for cilia structures.</text>
</comment>
<keyword evidence="10" id="KW-0966">Cell projection</keyword>
<evidence type="ECO:0000256" key="2">
    <source>
        <dbReference type="ARBA" id="ARBA00004611"/>
    </source>
</evidence>
<keyword evidence="3" id="KW-0963">Cytoplasm</keyword>
<evidence type="ECO:0000256" key="10">
    <source>
        <dbReference type="ARBA" id="ARBA00023273"/>
    </source>
</evidence>
<dbReference type="AlphaFoldDB" id="D6WHD8"/>
<dbReference type="PhylomeDB" id="D6WHD8"/>
<sequence length="543" mass="63613">MNPCKLKEPKVIDNALLEKCIKDQGPKGEAGRLAEIEKIPLEDVTEIRLEFLNILRIDHLWVLTSLTKLNLNNNLLEKIENLESLVNLTELNLSFNKIAKIENLDELRNLEKLSLYDNEITVLENMDTLTKLTVFSIGRNKIDDLDNILYLRRFGNLKSLNLVGNPCAEDEDFRLFIAVFLPQLVYYEYKLIYESERELGHETFSAKLRALLEKEEKEREITAIKEQELADAELHASSFVEYLNTRHLFDSLFANDTDGMNLMKIGEDAQEFYDEYEENFIELCKQIFENGQQQYILRKTEQDQFLKCVEDANKDNQDESIKHMEIFLEKKAILFLKIKNVQNQLNSNEINYDEFIDKCDVFVVEYDEMLHEVWKALMKLELELYEQMEEVNQTFEHNITELVNNFIESSQAFFTQIRELEVSYAENIGDLATKFQTNANLNEEIEVPAVLKPLMADKDLLHNALATSHDMHMQIIDAREDTLISNAKDWLNDLIDDLNTNEIKRNRGKVLEINHFLEIQRQEFEDLNKEYAPDLEDDVIALE</sequence>
<evidence type="ECO:0000256" key="11">
    <source>
        <dbReference type="ARBA" id="ARBA00024433"/>
    </source>
</evidence>
<evidence type="ECO:0000256" key="7">
    <source>
        <dbReference type="ARBA" id="ARBA00023054"/>
    </source>
</evidence>
<keyword evidence="9" id="KW-0206">Cytoskeleton</keyword>
<evidence type="ECO:0000256" key="3">
    <source>
        <dbReference type="ARBA" id="ARBA00022490"/>
    </source>
</evidence>
<dbReference type="HOGENOM" id="CLU_026827_0_0_1"/>
<dbReference type="SUPFAM" id="SSF52075">
    <property type="entry name" value="Outer arm dynein light chain 1"/>
    <property type="match status" value="1"/>
</dbReference>
<keyword evidence="5" id="KW-0677">Repeat</keyword>
<dbReference type="Proteomes" id="UP000007266">
    <property type="component" value="Linkage group 3"/>
</dbReference>
<dbReference type="OrthoDB" id="27917at2759"/>
<dbReference type="InterPro" id="IPR001611">
    <property type="entry name" value="Leu-rich_rpt"/>
</dbReference>